<sequence length="84" mass="8815">MATPSEHRSKAEELLALGRTYPHNSAARLATFAEAQVEALLALGSEDAFGTPAVAEIDAQLTAPVDAKPARRTRKAASAKEVAE</sequence>
<evidence type="ECO:0000313" key="2">
    <source>
        <dbReference type="Proteomes" id="UP000593896"/>
    </source>
</evidence>
<dbReference type="GeneID" id="77954346"/>
<dbReference type="RefSeq" id="YP_010677958.1">
    <property type="nucleotide sequence ID" value="NC_071028.1"/>
</dbReference>
<gene>
    <name evidence="1" type="primary">48</name>
    <name evidence="1" type="ORF">SEA_ADUMB2043_48</name>
</gene>
<reference evidence="2" key="1">
    <citation type="submission" date="2020-08" db="EMBL/GenBank/DDBJ databases">
        <authorList>
            <person name="Kleven A.S."/>
            <person name="Brown D.K."/>
            <person name="Isenhart S.H."/>
            <person name="Gillison A.D."/>
            <person name="Martinez L.A."/>
            <person name="Garcia C.A."/>
            <person name="Ball S.L."/>
            <person name="Garlena R.A."/>
            <person name="Russell D.A."/>
            <person name="Pope W.H."/>
            <person name="Jacobs-Sera D."/>
            <person name="Hatfull G.F."/>
        </authorList>
    </citation>
    <scope>NUCLEOTIDE SEQUENCE [LARGE SCALE GENOMIC DNA]</scope>
</reference>
<name>A0A7M1CML1_9CAUD</name>
<organism evidence="1 2">
    <name type="scientific">Arthrobacter phage Adumb2043</name>
    <dbReference type="NCBI Taxonomy" id="2776851"/>
    <lineage>
        <taxon>Viruses</taxon>
        <taxon>Duplodnaviria</taxon>
        <taxon>Heunggongvirae</taxon>
        <taxon>Uroviricota</taxon>
        <taxon>Caudoviricetes</taxon>
        <taxon>Casidaviridae</taxon>
        <taxon>Yangvirus</taxon>
        <taxon>Yangvirus adumb2043</taxon>
    </lineage>
</organism>
<evidence type="ECO:0000313" key="1">
    <source>
        <dbReference type="EMBL" id="QOP65108.1"/>
    </source>
</evidence>
<keyword evidence="2" id="KW-1185">Reference proteome</keyword>
<dbReference type="EMBL" id="MT889375">
    <property type="protein sequence ID" value="QOP65108.1"/>
    <property type="molecule type" value="Genomic_DNA"/>
</dbReference>
<dbReference type="KEGG" id="vg:77954346"/>
<accession>A0A7M1CML1</accession>
<protein>
    <recommendedName>
        <fullName evidence="3">Terminase small subunit</fullName>
    </recommendedName>
</protein>
<evidence type="ECO:0008006" key="3">
    <source>
        <dbReference type="Google" id="ProtNLM"/>
    </source>
</evidence>
<proteinExistence type="predicted"/>
<dbReference type="Proteomes" id="UP000593896">
    <property type="component" value="Segment"/>
</dbReference>